<evidence type="ECO:0000256" key="1">
    <source>
        <dbReference type="SAM" id="MobiDB-lite"/>
    </source>
</evidence>
<sequence length="542" mass="58950">MIAPSLAHEHIWTYEYLRLLAVIGARRGFVVVRFSWTGQGDSESAPPGTDLADAWRDDLAAAVEAASAVSGMGRVDAIGLRVGAAVLASTPELPIGSRVLWEPIGGRAFLRQQAVLRKLALPDSLPISSTGVELSSQFYDDVGADSIRALVDPRTIEPGRLPVGTHIVETDADVLRRYPEIARLFRSDPHGAIDAVLARLTPSPPAALPPWEPIRETVVVDREAGAEVRQTFVEVGRDRLPGVYSTPVGTALPVAALLIPASVEAKGVNRLWAPASRHLAARGMPNLRADRRGVGDAKDIEDFEVPIPLRMSAVDDVARSVRWLSDRTGSPVSVVGVCSGGWLGVLAADKVPIRRLVMINMLAWRRSSRHWPQFFLRDEMNKRAAEDAGAAPVLTDHEVVPAAPSAPRGIVARLKHVYRRHTPYALQLAIAKLDIGDYFVETVLGPVPPETGIRLVFGAADHGWYLKARGARASERLRKRGRRIDVLLDERADHSLVSQLAFESVMDALDRELEDAVEEATGTDARQRSVRPSRDRAVPTGV</sequence>
<dbReference type="SUPFAM" id="SSF53474">
    <property type="entry name" value="alpha/beta-Hydrolases"/>
    <property type="match status" value="2"/>
</dbReference>
<dbReference type="Proteomes" id="UP000832097">
    <property type="component" value="Chromosome"/>
</dbReference>
<gene>
    <name evidence="2" type="ORF">MTO99_11230</name>
</gene>
<reference evidence="2 3" key="1">
    <citation type="submission" date="2022-03" db="EMBL/GenBank/DDBJ databases">
        <title>Mucilaginibacter sp. isolated from the gut of Protaetia brevitarsis seulensis larvae.</title>
        <authorList>
            <person name="Won M."/>
            <person name="Kim S.-J."/>
            <person name="Kwon S.-W."/>
        </authorList>
    </citation>
    <scope>NUCLEOTIDE SEQUENCE [LARGE SCALE GENOMIC DNA]</scope>
    <source>
        <strain evidence="2 3">CFWR-12</strain>
    </source>
</reference>
<proteinExistence type="predicted"/>
<protein>
    <recommendedName>
        <fullName evidence="4">Alpha/beta hydrolase</fullName>
    </recommendedName>
</protein>
<evidence type="ECO:0000313" key="2">
    <source>
        <dbReference type="EMBL" id="UOE42763.1"/>
    </source>
</evidence>
<accession>A0ABY4BYG6</accession>
<dbReference type="EMBL" id="CP094528">
    <property type="protein sequence ID" value="UOE42763.1"/>
    <property type="molecule type" value="Genomic_DNA"/>
</dbReference>
<keyword evidence="3" id="KW-1185">Reference proteome</keyword>
<organism evidence="2 3">
    <name type="scientific">Agromyces larvae</name>
    <dbReference type="NCBI Taxonomy" id="2929802"/>
    <lineage>
        <taxon>Bacteria</taxon>
        <taxon>Bacillati</taxon>
        <taxon>Actinomycetota</taxon>
        <taxon>Actinomycetes</taxon>
        <taxon>Micrococcales</taxon>
        <taxon>Microbacteriaceae</taxon>
        <taxon>Agromyces</taxon>
    </lineage>
</organism>
<feature type="region of interest" description="Disordered" evidence="1">
    <location>
        <begin position="517"/>
        <end position="542"/>
    </location>
</feature>
<dbReference type="Gene3D" id="3.40.50.1820">
    <property type="entry name" value="alpha/beta hydrolase"/>
    <property type="match status" value="2"/>
</dbReference>
<name>A0ABY4BYG6_9MICO</name>
<evidence type="ECO:0008006" key="4">
    <source>
        <dbReference type="Google" id="ProtNLM"/>
    </source>
</evidence>
<dbReference type="RefSeq" id="WP_243553695.1">
    <property type="nucleotide sequence ID" value="NZ_CP094528.1"/>
</dbReference>
<feature type="compositionally biased region" description="Basic and acidic residues" evidence="1">
    <location>
        <begin position="532"/>
        <end position="542"/>
    </location>
</feature>
<dbReference type="InterPro" id="IPR029058">
    <property type="entry name" value="AB_hydrolase_fold"/>
</dbReference>
<evidence type="ECO:0000313" key="3">
    <source>
        <dbReference type="Proteomes" id="UP000832097"/>
    </source>
</evidence>